<evidence type="ECO:0000313" key="1">
    <source>
        <dbReference type="EMBL" id="KAJ1108248.1"/>
    </source>
</evidence>
<name>A0AAV7MWX3_PLEWA</name>
<dbReference type="EMBL" id="JANPWB010000013">
    <property type="protein sequence ID" value="KAJ1108248.1"/>
    <property type="molecule type" value="Genomic_DNA"/>
</dbReference>
<organism evidence="1 2">
    <name type="scientific">Pleurodeles waltl</name>
    <name type="common">Iberian ribbed newt</name>
    <dbReference type="NCBI Taxonomy" id="8319"/>
    <lineage>
        <taxon>Eukaryota</taxon>
        <taxon>Metazoa</taxon>
        <taxon>Chordata</taxon>
        <taxon>Craniata</taxon>
        <taxon>Vertebrata</taxon>
        <taxon>Euteleostomi</taxon>
        <taxon>Amphibia</taxon>
        <taxon>Batrachia</taxon>
        <taxon>Caudata</taxon>
        <taxon>Salamandroidea</taxon>
        <taxon>Salamandridae</taxon>
        <taxon>Pleurodelinae</taxon>
        <taxon>Pleurodeles</taxon>
    </lineage>
</organism>
<keyword evidence="2" id="KW-1185">Reference proteome</keyword>
<proteinExistence type="predicted"/>
<gene>
    <name evidence="1" type="ORF">NDU88_005629</name>
</gene>
<accession>A0AAV7MWX3</accession>
<reference evidence="1" key="1">
    <citation type="journal article" date="2022" name="bioRxiv">
        <title>Sequencing and chromosome-scale assembly of the giantPleurodeles waltlgenome.</title>
        <authorList>
            <person name="Brown T."/>
            <person name="Elewa A."/>
            <person name="Iarovenko S."/>
            <person name="Subramanian E."/>
            <person name="Araus A.J."/>
            <person name="Petzold A."/>
            <person name="Susuki M."/>
            <person name="Suzuki K.-i.T."/>
            <person name="Hayashi T."/>
            <person name="Toyoda A."/>
            <person name="Oliveira C."/>
            <person name="Osipova E."/>
            <person name="Leigh N.D."/>
            <person name="Simon A."/>
            <person name="Yun M.H."/>
        </authorList>
    </citation>
    <scope>NUCLEOTIDE SEQUENCE</scope>
    <source>
        <strain evidence="1">20211129_DDA</strain>
        <tissue evidence="1">Liver</tissue>
    </source>
</reference>
<protein>
    <submittedName>
        <fullName evidence="1">Uncharacterized protein</fullName>
    </submittedName>
</protein>
<sequence>MFPPIPRWPTDRKQGPLFISIIRSNRLGAVVDAHWSVYANTFKPLHDTYPTSSGARCGVGFPAIPRIEQGDRSTN</sequence>
<dbReference type="AlphaFoldDB" id="A0AAV7MWX3"/>
<comment type="caution">
    <text evidence="1">The sequence shown here is derived from an EMBL/GenBank/DDBJ whole genome shotgun (WGS) entry which is preliminary data.</text>
</comment>
<dbReference type="Proteomes" id="UP001066276">
    <property type="component" value="Chromosome 9"/>
</dbReference>
<evidence type="ECO:0000313" key="2">
    <source>
        <dbReference type="Proteomes" id="UP001066276"/>
    </source>
</evidence>